<name>A0A0E9QPN8_ANGAN</name>
<reference evidence="2" key="1">
    <citation type="submission" date="2014-11" db="EMBL/GenBank/DDBJ databases">
        <authorList>
            <person name="Amaro Gonzalez C."/>
        </authorList>
    </citation>
    <scope>NUCLEOTIDE SEQUENCE</scope>
</reference>
<keyword evidence="1" id="KW-0732">Signal</keyword>
<reference evidence="2" key="2">
    <citation type="journal article" date="2015" name="Fish Shellfish Immunol.">
        <title>Early steps in the European eel (Anguilla anguilla)-Vibrio vulnificus interaction in the gills: Role of the RtxA13 toxin.</title>
        <authorList>
            <person name="Callol A."/>
            <person name="Pajuelo D."/>
            <person name="Ebbesson L."/>
            <person name="Teles M."/>
            <person name="MacKenzie S."/>
            <person name="Amaro C."/>
        </authorList>
    </citation>
    <scope>NUCLEOTIDE SEQUENCE</scope>
</reference>
<sequence length="52" mass="5784">MFRKSHFIMNMPCSFIMLCCVLCKSTIKSESCACGRLQSGCALDLPLQLKPV</sequence>
<feature type="chain" id="PRO_5002431181" evidence="1">
    <location>
        <begin position="24"/>
        <end position="52"/>
    </location>
</feature>
<evidence type="ECO:0000256" key="1">
    <source>
        <dbReference type="SAM" id="SignalP"/>
    </source>
</evidence>
<evidence type="ECO:0000313" key="2">
    <source>
        <dbReference type="EMBL" id="JAH18739.1"/>
    </source>
</evidence>
<organism evidence="2">
    <name type="scientific">Anguilla anguilla</name>
    <name type="common">European freshwater eel</name>
    <name type="synonym">Muraena anguilla</name>
    <dbReference type="NCBI Taxonomy" id="7936"/>
    <lineage>
        <taxon>Eukaryota</taxon>
        <taxon>Metazoa</taxon>
        <taxon>Chordata</taxon>
        <taxon>Craniata</taxon>
        <taxon>Vertebrata</taxon>
        <taxon>Euteleostomi</taxon>
        <taxon>Actinopterygii</taxon>
        <taxon>Neopterygii</taxon>
        <taxon>Teleostei</taxon>
        <taxon>Anguilliformes</taxon>
        <taxon>Anguillidae</taxon>
        <taxon>Anguilla</taxon>
    </lineage>
</organism>
<proteinExistence type="predicted"/>
<feature type="signal peptide" evidence="1">
    <location>
        <begin position="1"/>
        <end position="23"/>
    </location>
</feature>
<dbReference type="EMBL" id="GBXM01089838">
    <property type="protein sequence ID" value="JAH18739.1"/>
    <property type="molecule type" value="Transcribed_RNA"/>
</dbReference>
<accession>A0A0E9QPN8</accession>
<protein>
    <submittedName>
        <fullName evidence="2">Uncharacterized protein</fullName>
    </submittedName>
</protein>
<dbReference type="AlphaFoldDB" id="A0A0E9QPN8"/>